<dbReference type="InterPro" id="IPR021212">
    <property type="entry name" value="DUF2760"/>
</dbReference>
<evidence type="ECO:0000313" key="3">
    <source>
        <dbReference type="EMBL" id="QEG38618.1"/>
    </source>
</evidence>
<feature type="compositionally biased region" description="Pro residues" evidence="1">
    <location>
        <begin position="40"/>
        <end position="49"/>
    </location>
</feature>
<dbReference type="RefSeq" id="WP_068142095.1">
    <property type="nucleotide sequence ID" value="NZ_CP042914.1"/>
</dbReference>
<dbReference type="AlphaFoldDB" id="A0A5B9QHT3"/>
<evidence type="ECO:0000313" key="4">
    <source>
        <dbReference type="Proteomes" id="UP000325286"/>
    </source>
</evidence>
<evidence type="ECO:0000259" key="2">
    <source>
        <dbReference type="Pfam" id="PF10816"/>
    </source>
</evidence>
<proteinExistence type="predicted"/>
<evidence type="ECO:0000256" key="1">
    <source>
        <dbReference type="SAM" id="MobiDB-lite"/>
    </source>
</evidence>
<feature type="domain" description="DUF2760" evidence="2">
    <location>
        <begin position="52"/>
        <end position="170"/>
    </location>
</feature>
<dbReference type="OrthoDB" id="21395at2"/>
<dbReference type="Proteomes" id="UP000325286">
    <property type="component" value="Chromosome"/>
</dbReference>
<keyword evidence="4" id="KW-1185">Reference proteome</keyword>
<gene>
    <name evidence="3" type="ORF">UC8_05760</name>
</gene>
<dbReference type="KEGG" id="rul:UC8_05760"/>
<dbReference type="Pfam" id="PF10816">
    <property type="entry name" value="DUF2760"/>
    <property type="match status" value="1"/>
</dbReference>
<dbReference type="EMBL" id="CP042914">
    <property type="protein sequence ID" value="QEG38618.1"/>
    <property type="molecule type" value="Genomic_DNA"/>
</dbReference>
<feature type="region of interest" description="Disordered" evidence="1">
    <location>
        <begin position="27"/>
        <end position="51"/>
    </location>
</feature>
<accession>A0A5B9QHT3</accession>
<organism evidence="3 4">
    <name type="scientific">Roseimaritima ulvae</name>
    <dbReference type="NCBI Taxonomy" id="980254"/>
    <lineage>
        <taxon>Bacteria</taxon>
        <taxon>Pseudomonadati</taxon>
        <taxon>Planctomycetota</taxon>
        <taxon>Planctomycetia</taxon>
        <taxon>Pirellulales</taxon>
        <taxon>Pirellulaceae</taxon>
        <taxon>Roseimaritima</taxon>
    </lineage>
</organism>
<sequence>MSLGTAFRAFFGSLFNSEVSERVRAALDDEPSPAKIEATPPAPAPPKPPVRSDAIALLATLQREARLVDLIQEKLDSFSDAQVGAAARSCLQQSAATLDRIVGLKPMVEGSEGQSITVPEDASAAAYQWIGEGSGNQGQLVHHGWHATRLDLPEWTGQDADARVVAPAQVKR</sequence>
<reference evidence="3 4" key="1">
    <citation type="submission" date="2019-08" db="EMBL/GenBank/DDBJ databases">
        <title>Deep-cultivation of Planctomycetes and their phenomic and genomic characterization uncovers novel biology.</title>
        <authorList>
            <person name="Wiegand S."/>
            <person name="Jogler M."/>
            <person name="Boedeker C."/>
            <person name="Pinto D."/>
            <person name="Vollmers J."/>
            <person name="Rivas-Marin E."/>
            <person name="Kohn T."/>
            <person name="Peeters S.H."/>
            <person name="Heuer A."/>
            <person name="Rast P."/>
            <person name="Oberbeckmann S."/>
            <person name="Bunk B."/>
            <person name="Jeske O."/>
            <person name="Meyerdierks A."/>
            <person name="Storesund J.E."/>
            <person name="Kallscheuer N."/>
            <person name="Luecker S."/>
            <person name="Lage O.M."/>
            <person name="Pohl T."/>
            <person name="Merkel B.J."/>
            <person name="Hornburger P."/>
            <person name="Mueller R.-W."/>
            <person name="Bruemmer F."/>
            <person name="Labrenz M."/>
            <person name="Spormann A.M."/>
            <person name="Op den Camp H."/>
            <person name="Overmann J."/>
            <person name="Amann R."/>
            <person name="Jetten M.S.M."/>
            <person name="Mascher T."/>
            <person name="Medema M.H."/>
            <person name="Devos D.P."/>
            <person name="Kaster A.-K."/>
            <person name="Ovreas L."/>
            <person name="Rohde M."/>
            <person name="Galperin M.Y."/>
            <person name="Jogler C."/>
        </authorList>
    </citation>
    <scope>NUCLEOTIDE SEQUENCE [LARGE SCALE GENOMIC DNA]</scope>
    <source>
        <strain evidence="3 4">UC8</strain>
    </source>
</reference>
<name>A0A5B9QHT3_9BACT</name>
<protein>
    <recommendedName>
        <fullName evidence="2">DUF2760 domain-containing protein</fullName>
    </recommendedName>
</protein>